<evidence type="ECO:0000256" key="7">
    <source>
        <dbReference type="ARBA" id="ARBA00023065"/>
    </source>
</evidence>
<keyword evidence="3" id="KW-1003">Cell membrane</keyword>
<evidence type="ECO:0000256" key="4">
    <source>
        <dbReference type="ARBA" id="ARBA00022692"/>
    </source>
</evidence>
<dbReference type="Gene3D" id="1.20.120.350">
    <property type="entry name" value="Voltage-gated potassium channels. Chain C"/>
    <property type="match status" value="1"/>
</dbReference>
<evidence type="ECO:0000313" key="13">
    <source>
        <dbReference type="Proteomes" id="UP001374579"/>
    </source>
</evidence>
<keyword evidence="4 11" id="KW-0812">Transmembrane</keyword>
<feature type="compositionally biased region" description="Basic and acidic residues" evidence="10">
    <location>
        <begin position="532"/>
        <end position="553"/>
    </location>
</feature>
<evidence type="ECO:0000256" key="11">
    <source>
        <dbReference type="SAM" id="Phobius"/>
    </source>
</evidence>
<evidence type="ECO:0000256" key="3">
    <source>
        <dbReference type="ARBA" id="ARBA00022475"/>
    </source>
</evidence>
<dbReference type="GO" id="GO:0034702">
    <property type="term" value="C:monoatomic ion channel complex"/>
    <property type="evidence" value="ECO:0007669"/>
    <property type="project" value="UniProtKB-KW"/>
</dbReference>
<comment type="subcellular location">
    <subcellularLocation>
        <location evidence="1">Cell membrane</location>
        <topology evidence="1">Multi-pass membrane protein</topology>
    </subcellularLocation>
</comment>
<dbReference type="GO" id="GO:0005886">
    <property type="term" value="C:plasma membrane"/>
    <property type="evidence" value="ECO:0007669"/>
    <property type="project" value="UniProtKB-SubCell"/>
</dbReference>
<dbReference type="AlphaFoldDB" id="A0AAN9G823"/>
<evidence type="ECO:0000256" key="8">
    <source>
        <dbReference type="ARBA" id="ARBA00023136"/>
    </source>
</evidence>
<keyword evidence="5" id="KW-0851">Voltage-gated channel</keyword>
<evidence type="ECO:0000256" key="10">
    <source>
        <dbReference type="SAM" id="MobiDB-lite"/>
    </source>
</evidence>
<feature type="compositionally biased region" description="Polar residues" evidence="10">
    <location>
        <begin position="411"/>
        <end position="422"/>
    </location>
</feature>
<dbReference type="PANTHER" id="PTHR46480">
    <property type="entry name" value="F20B24.22"/>
    <property type="match status" value="1"/>
</dbReference>
<dbReference type="InterPro" id="IPR027359">
    <property type="entry name" value="Volt_channel_dom_sf"/>
</dbReference>
<keyword evidence="13" id="KW-1185">Reference proteome</keyword>
<gene>
    <name evidence="12" type="ORF">V1264_002665</name>
</gene>
<feature type="transmembrane region" description="Helical" evidence="11">
    <location>
        <begin position="32"/>
        <end position="51"/>
    </location>
</feature>
<sequence length="553" mass="60469">MTSTKEYVQRDDAGGGRRQNRKKGKGRCRKRLSTLLHTHVALILVCTLAALDSACVIGQIICDILIMKETLHEWEVLDENLTSILWKELPLLNVSADDPANLNLEKIRDILLEYQLKPHGNFSSIPSSLVGSGVMAQPAGGFDPRWLQFLQSAAASAQLPGHDSGSVNVSIPLASGDSSKNLTAGEMIIGFFKIPVAHHRGRRAAGAEAEGEHTLLHDLTHSFHLGSMIILSMLLLETLLKVFAMGKKILHHKLEIFDAFVVSVSWALDVAFWEGIWAHPGTEAATILIFILPWRVVRIVNSFVLVIQEKDHVQLKIVKQRLRLSVKKSKESTRKASSYRTEVKQLQGLCRKYGAIETEIGACGPPGRSGRRRSSLMPAMERAASLTLISALGSHPSLYTMGSSSDDDDGVTNTGRELTRTVSPDHTLRSAFSVSTLDSVFTIEGKIQGDGYLTSDNEDDKDSTADGLDNAVFVVAGDEELDSSLNADNLKDAEKGRVMLANRLHARLTEQDSDVTVISELSTSSGGGSDPYTHEIPPHYHEVVSKQDSNTRL</sequence>
<feature type="region of interest" description="Disordered" evidence="10">
    <location>
        <begin position="400"/>
        <end position="422"/>
    </location>
</feature>
<evidence type="ECO:0000256" key="6">
    <source>
        <dbReference type="ARBA" id="ARBA00022989"/>
    </source>
</evidence>
<feature type="region of interest" description="Disordered" evidence="10">
    <location>
        <begin position="520"/>
        <end position="553"/>
    </location>
</feature>
<organism evidence="12 13">
    <name type="scientific">Littorina saxatilis</name>
    <dbReference type="NCBI Taxonomy" id="31220"/>
    <lineage>
        <taxon>Eukaryota</taxon>
        <taxon>Metazoa</taxon>
        <taxon>Spiralia</taxon>
        <taxon>Lophotrochozoa</taxon>
        <taxon>Mollusca</taxon>
        <taxon>Gastropoda</taxon>
        <taxon>Caenogastropoda</taxon>
        <taxon>Littorinimorpha</taxon>
        <taxon>Littorinoidea</taxon>
        <taxon>Littorinidae</taxon>
        <taxon>Littorina</taxon>
    </lineage>
</organism>
<keyword evidence="7" id="KW-0406">Ion transport</keyword>
<dbReference type="EMBL" id="JBAMIC010000012">
    <property type="protein sequence ID" value="KAK7098342.1"/>
    <property type="molecule type" value="Genomic_DNA"/>
</dbReference>
<evidence type="ECO:0008006" key="14">
    <source>
        <dbReference type="Google" id="ProtNLM"/>
    </source>
</evidence>
<dbReference type="InterPro" id="IPR031846">
    <property type="entry name" value="Hvcn1"/>
</dbReference>
<dbReference type="PANTHER" id="PTHR46480:SF1">
    <property type="entry name" value="VOLTAGE-GATED HYDROGEN CHANNEL 1"/>
    <property type="match status" value="1"/>
</dbReference>
<reference evidence="12 13" key="1">
    <citation type="submission" date="2024-02" db="EMBL/GenBank/DDBJ databases">
        <title>Chromosome-scale genome assembly of the rough periwinkle Littorina saxatilis.</title>
        <authorList>
            <person name="De Jode A."/>
            <person name="Faria R."/>
            <person name="Formenti G."/>
            <person name="Sims Y."/>
            <person name="Smith T.P."/>
            <person name="Tracey A."/>
            <person name="Wood J.M.D."/>
            <person name="Zagrodzka Z.B."/>
            <person name="Johannesson K."/>
            <person name="Butlin R.K."/>
            <person name="Leder E.H."/>
        </authorList>
    </citation>
    <scope>NUCLEOTIDE SEQUENCE [LARGE SCALE GENOMIC DNA]</scope>
    <source>
        <strain evidence="12">Snail1</strain>
        <tissue evidence="12">Muscle</tissue>
    </source>
</reference>
<keyword evidence="8 11" id="KW-0472">Membrane</keyword>
<comment type="caution">
    <text evidence="12">The sequence shown here is derived from an EMBL/GenBank/DDBJ whole genome shotgun (WGS) entry which is preliminary data.</text>
</comment>
<keyword evidence="2" id="KW-0813">Transport</keyword>
<keyword evidence="9" id="KW-0407">Ion channel</keyword>
<evidence type="ECO:0000256" key="9">
    <source>
        <dbReference type="ARBA" id="ARBA00023303"/>
    </source>
</evidence>
<dbReference type="GO" id="GO:0030171">
    <property type="term" value="F:voltage-gated proton channel activity"/>
    <property type="evidence" value="ECO:0007669"/>
    <property type="project" value="InterPro"/>
</dbReference>
<protein>
    <recommendedName>
        <fullName evidence="14">Voltage-gated hydrogen channel 1</fullName>
    </recommendedName>
</protein>
<evidence type="ECO:0000256" key="1">
    <source>
        <dbReference type="ARBA" id="ARBA00004651"/>
    </source>
</evidence>
<proteinExistence type="predicted"/>
<accession>A0AAN9G823</accession>
<feature type="region of interest" description="Disordered" evidence="10">
    <location>
        <begin position="1"/>
        <end position="26"/>
    </location>
</feature>
<evidence type="ECO:0000256" key="5">
    <source>
        <dbReference type="ARBA" id="ARBA00022882"/>
    </source>
</evidence>
<evidence type="ECO:0000313" key="12">
    <source>
        <dbReference type="EMBL" id="KAK7098342.1"/>
    </source>
</evidence>
<keyword evidence="6 11" id="KW-1133">Transmembrane helix</keyword>
<name>A0AAN9G823_9CAEN</name>
<dbReference type="Proteomes" id="UP001374579">
    <property type="component" value="Unassembled WGS sequence"/>
</dbReference>
<evidence type="ECO:0000256" key="2">
    <source>
        <dbReference type="ARBA" id="ARBA00022448"/>
    </source>
</evidence>